<organism evidence="2">
    <name type="scientific">marine sediment metagenome</name>
    <dbReference type="NCBI Taxonomy" id="412755"/>
    <lineage>
        <taxon>unclassified sequences</taxon>
        <taxon>metagenomes</taxon>
        <taxon>ecological metagenomes</taxon>
    </lineage>
</organism>
<name>A0A0F9J3Q6_9ZZZZ</name>
<evidence type="ECO:0000313" key="2">
    <source>
        <dbReference type="EMBL" id="KKM27079.1"/>
    </source>
</evidence>
<gene>
    <name evidence="2" type="ORF">LCGC14_1578370</name>
</gene>
<keyword evidence="1" id="KW-0175">Coiled coil</keyword>
<protein>
    <submittedName>
        <fullName evidence="2">Uncharacterized protein</fullName>
    </submittedName>
</protein>
<dbReference type="EMBL" id="LAZR01012391">
    <property type="protein sequence ID" value="KKM27079.1"/>
    <property type="molecule type" value="Genomic_DNA"/>
</dbReference>
<feature type="coiled-coil region" evidence="1">
    <location>
        <begin position="4"/>
        <end position="31"/>
    </location>
</feature>
<accession>A0A0F9J3Q6</accession>
<comment type="caution">
    <text evidence="2">The sequence shown here is derived from an EMBL/GenBank/DDBJ whole genome shotgun (WGS) entry which is preliminary data.</text>
</comment>
<evidence type="ECO:0000256" key="1">
    <source>
        <dbReference type="SAM" id="Coils"/>
    </source>
</evidence>
<dbReference type="AlphaFoldDB" id="A0A0F9J3Q6"/>
<sequence length="97" mass="10550">MPTKDELEQENKALVAKIQELTEQIRERQQSWDTLVNTIEEPAGFNRDPAIPGGVLLATLGGVVPISAEDWINIVGRVSVGGNNGENHALVRKVHLG</sequence>
<proteinExistence type="predicted"/>
<reference evidence="2" key="1">
    <citation type="journal article" date="2015" name="Nature">
        <title>Complex archaea that bridge the gap between prokaryotes and eukaryotes.</title>
        <authorList>
            <person name="Spang A."/>
            <person name="Saw J.H."/>
            <person name="Jorgensen S.L."/>
            <person name="Zaremba-Niedzwiedzka K."/>
            <person name="Martijn J."/>
            <person name="Lind A.E."/>
            <person name="van Eijk R."/>
            <person name="Schleper C."/>
            <person name="Guy L."/>
            <person name="Ettema T.J."/>
        </authorList>
    </citation>
    <scope>NUCLEOTIDE SEQUENCE</scope>
</reference>